<protein>
    <submittedName>
        <fullName evidence="2">Uncharacterized protein</fullName>
    </submittedName>
</protein>
<accession>V6KQU3</accession>
<sequence>MTEPASPDLPPEQEEGSPEPAADDPEVVLHAADPDEGETPWCIGDMTAH</sequence>
<keyword evidence="3" id="KW-1185">Reference proteome</keyword>
<gene>
    <name evidence="2" type="ORF">M878_10355</name>
</gene>
<feature type="region of interest" description="Disordered" evidence="1">
    <location>
        <begin position="1"/>
        <end position="49"/>
    </location>
</feature>
<dbReference type="HOGENOM" id="CLU_3141353_0_0_11"/>
<dbReference type="STRING" id="1352936.M878_10355"/>
<dbReference type="RefSeq" id="WP_023546046.1">
    <property type="nucleotide sequence ID" value="NZ_CM002285.1"/>
</dbReference>
<dbReference type="EMBL" id="AWQX01000081">
    <property type="protein sequence ID" value="EST34388.1"/>
    <property type="molecule type" value="Genomic_DNA"/>
</dbReference>
<reference evidence="2 3" key="1">
    <citation type="journal article" date="2014" name="Genome Announc.">
        <title>Draft Genome Sequence of Streptomyces roseochromogenes subsp. oscitans DS 12.976, Producer of the Aminocoumarin Antibiotic Clorobiocin.</title>
        <authorList>
            <person name="Ruckert C."/>
            <person name="Kalinowski J."/>
            <person name="Heide L."/>
            <person name="Apel A.K."/>
        </authorList>
    </citation>
    <scope>NUCLEOTIDE SEQUENCE [LARGE SCALE GENOMIC DNA]</scope>
    <source>
        <strain evidence="2 3">DS 12.976</strain>
    </source>
</reference>
<dbReference type="OrthoDB" id="9910243at2"/>
<dbReference type="Proteomes" id="UP000017984">
    <property type="component" value="Chromosome"/>
</dbReference>
<feature type="compositionally biased region" description="Acidic residues" evidence="1">
    <location>
        <begin position="11"/>
        <end position="26"/>
    </location>
</feature>
<name>V6KQU3_STRRC</name>
<evidence type="ECO:0000313" key="3">
    <source>
        <dbReference type="Proteomes" id="UP000017984"/>
    </source>
</evidence>
<organism evidence="2 3">
    <name type="scientific">Streptomyces roseochromogenus subsp. oscitans DS 12.976</name>
    <dbReference type="NCBI Taxonomy" id="1352936"/>
    <lineage>
        <taxon>Bacteria</taxon>
        <taxon>Bacillati</taxon>
        <taxon>Actinomycetota</taxon>
        <taxon>Actinomycetes</taxon>
        <taxon>Kitasatosporales</taxon>
        <taxon>Streptomycetaceae</taxon>
        <taxon>Streptomyces</taxon>
    </lineage>
</organism>
<evidence type="ECO:0000256" key="1">
    <source>
        <dbReference type="SAM" id="MobiDB-lite"/>
    </source>
</evidence>
<comment type="caution">
    <text evidence="2">The sequence shown here is derived from an EMBL/GenBank/DDBJ whole genome shotgun (WGS) entry which is preliminary data.</text>
</comment>
<evidence type="ECO:0000313" key="2">
    <source>
        <dbReference type="EMBL" id="EST34388.1"/>
    </source>
</evidence>
<proteinExistence type="predicted"/>
<dbReference type="AlphaFoldDB" id="V6KQU3"/>